<comment type="similarity">
    <text evidence="1">Belongs to the peptidase C14B family.</text>
</comment>
<dbReference type="GO" id="GO:0005737">
    <property type="term" value="C:cytoplasm"/>
    <property type="evidence" value="ECO:0007669"/>
    <property type="project" value="TreeGrafter"/>
</dbReference>
<evidence type="ECO:0000313" key="3">
    <source>
        <dbReference type="EMBL" id="KAK5633091.1"/>
    </source>
</evidence>
<dbReference type="PANTHER" id="PTHR48104:SF30">
    <property type="entry name" value="METACASPASE-1"/>
    <property type="match status" value="1"/>
</dbReference>
<name>A0AAN7UUJ4_9PEZI</name>
<protein>
    <recommendedName>
        <fullName evidence="2">Peptidase C14 caspase domain-containing protein</fullName>
    </recommendedName>
</protein>
<gene>
    <name evidence="3" type="ORF">RRF57_008805</name>
</gene>
<dbReference type="InterPro" id="IPR011600">
    <property type="entry name" value="Pept_C14_caspase"/>
</dbReference>
<dbReference type="Pfam" id="PF00656">
    <property type="entry name" value="Peptidase_C14"/>
    <property type="match status" value="1"/>
</dbReference>
<accession>A0AAN7UUJ4</accession>
<dbReference type="InterPro" id="IPR050452">
    <property type="entry name" value="Metacaspase"/>
</dbReference>
<evidence type="ECO:0000313" key="4">
    <source>
        <dbReference type="Proteomes" id="UP001305414"/>
    </source>
</evidence>
<dbReference type="GO" id="GO:0006508">
    <property type="term" value="P:proteolysis"/>
    <property type="evidence" value="ECO:0007669"/>
    <property type="project" value="InterPro"/>
</dbReference>
<sequence>MSSPKHYAVLIGVDLYIRQPLHSCVRDVDLVEGYLKTLQQENRFNLLDITKLTASNPTSHEPGLQVPPENSETLATLQNIKDNLSRVASESTEGDHVYVHFSGHGTISRDGEPALVPYGCEDGGNGSLRDCLAGIDLVKLLNQAVLKGVKVLLALDCCFSGKMPRNRPPDAVRYIPFVSPSDTGSAKLQPHQAHHGVFPSNATFRGASARANWLMDPKGYTILTACGPTQITHGLKFVDGGLHGAFTYFLVRALQRLGSLNMSHMVLFQFICAMFRAMESPQIPQMKGRGDFTFFGTRHSPDDSFFPIFKLPSGKIVVQAGKIMGVHENDKLVLTPLSIFTFENWDRKYGLATAQNVGGVTAEVKVDDFDCAQIDRGGWIARLLKLCENVPTNSDPARGKLLSSQADDLGKQGQDLQEDVLFPPGYTGATAPFKATINEHGRFEIRDREERRVDFDALSLLPAHSPSIRAQVLSVLAYLTRYDDIVNMKASNESEILGNAVDIKLCREFGGPFPDTEVINVEDGEVLRLSIINNSERSFFVNIFCLNGEWEIINMLEAENTLLPPKKSTEDIEIEFMMLVPEPSILRGINSCEDIFKVFLTTRQVPLANLAAVKPQLRGSLAESEDDLPDPWIVRTLHIHTTKMSTPPP</sequence>
<evidence type="ECO:0000259" key="2">
    <source>
        <dbReference type="Pfam" id="PF00656"/>
    </source>
</evidence>
<dbReference type="AlphaFoldDB" id="A0AAN7UUJ4"/>
<dbReference type="Proteomes" id="UP001305414">
    <property type="component" value="Unassembled WGS sequence"/>
</dbReference>
<dbReference type="EMBL" id="JAWHQM010000030">
    <property type="protein sequence ID" value="KAK5633091.1"/>
    <property type="molecule type" value="Genomic_DNA"/>
</dbReference>
<feature type="domain" description="Peptidase C14 caspase" evidence="2">
    <location>
        <begin position="6"/>
        <end position="287"/>
    </location>
</feature>
<dbReference type="GO" id="GO:0004197">
    <property type="term" value="F:cysteine-type endopeptidase activity"/>
    <property type="evidence" value="ECO:0007669"/>
    <property type="project" value="InterPro"/>
</dbReference>
<organism evidence="3 4">
    <name type="scientific">Xylaria bambusicola</name>
    <dbReference type="NCBI Taxonomy" id="326684"/>
    <lineage>
        <taxon>Eukaryota</taxon>
        <taxon>Fungi</taxon>
        <taxon>Dikarya</taxon>
        <taxon>Ascomycota</taxon>
        <taxon>Pezizomycotina</taxon>
        <taxon>Sordariomycetes</taxon>
        <taxon>Xylariomycetidae</taxon>
        <taxon>Xylariales</taxon>
        <taxon>Xylariaceae</taxon>
        <taxon>Xylaria</taxon>
    </lineage>
</organism>
<comment type="caution">
    <text evidence="3">The sequence shown here is derived from an EMBL/GenBank/DDBJ whole genome shotgun (WGS) entry which is preliminary data.</text>
</comment>
<keyword evidence="4" id="KW-1185">Reference proteome</keyword>
<dbReference type="Gene3D" id="3.40.50.1460">
    <property type="match status" value="1"/>
</dbReference>
<evidence type="ECO:0000256" key="1">
    <source>
        <dbReference type="ARBA" id="ARBA00009005"/>
    </source>
</evidence>
<dbReference type="PANTHER" id="PTHR48104">
    <property type="entry name" value="METACASPASE-4"/>
    <property type="match status" value="1"/>
</dbReference>
<reference evidence="3 4" key="1">
    <citation type="submission" date="2023-10" db="EMBL/GenBank/DDBJ databases">
        <title>Draft genome sequence of Xylaria bambusicola isolate GMP-LS, the root and basal stem rot pathogen of sugarcane in Indonesia.</title>
        <authorList>
            <person name="Selvaraj P."/>
            <person name="Muralishankar V."/>
            <person name="Muruganantham S."/>
            <person name="Sp S."/>
            <person name="Haryani S."/>
            <person name="Lau K.J.X."/>
            <person name="Naqvi N.I."/>
        </authorList>
    </citation>
    <scope>NUCLEOTIDE SEQUENCE [LARGE SCALE GENOMIC DNA]</scope>
    <source>
        <strain evidence="3">GMP-LS</strain>
    </source>
</reference>
<proteinExistence type="inferred from homology"/>